<evidence type="ECO:0000313" key="1">
    <source>
        <dbReference type="EMBL" id="DAE24082.1"/>
    </source>
</evidence>
<reference evidence="1" key="1">
    <citation type="journal article" date="2021" name="Proc. Natl. Acad. Sci. U.S.A.">
        <title>A Catalog of Tens of Thousands of Viruses from Human Metagenomes Reveals Hidden Associations with Chronic Diseases.</title>
        <authorList>
            <person name="Tisza M.J."/>
            <person name="Buck C.B."/>
        </authorList>
    </citation>
    <scope>NUCLEOTIDE SEQUENCE</scope>
    <source>
        <strain evidence="1">Ctg6Y13</strain>
    </source>
</reference>
<proteinExistence type="predicted"/>
<dbReference type="EMBL" id="BK015766">
    <property type="protein sequence ID" value="DAE24082.1"/>
    <property type="molecule type" value="Genomic_DNA"/>
</dbReference>
<sequence length="72" mass="8384">MEKLRLPKKIMKNEKDYGVPIRIRSSTHSLLDIVSNETGWSKVDVITKMVEFAFDNIEWIPSEEYVKDNGGR</sequence>
<protein>
    <submittedName>
        <fullName evidence="1">4-hydroxy-3-methylbut-2-en-1-yl diphosphate synthase</fullName>
    </submittedName>
</protein>
<name>A0A8S5QYU6_9CAUD</name>
<accession>A0A8S5QYU6</accession>
<organism evidence="1">
    <name type="scientific">Siphoviridae sp. ctg6Y13</name>
    <dbReference type="NCBI Taxonomy" id="2826419"/>
    <lineage>
        <taxon>Viruses</taxon>
        <taxon>Duplodnaviria</taxon>
        <taxon>Heunggongvirae</taxon>
        <taxon>Uroviricota</taxon>
        <taxon>Caudoviricetes</taxon>
    </lineage>
</organism>